<dbReference type="EMBL" id="JAWJAX010000019">
    <property type="protein sequence ID" value="MDV2912210.1"/>
    <property type="molecule type" value="Genomic_DNA"/>
</dbReference>
<reference evidence="2" key="1">
    <citation type="journal article" date="2023" name="PeerJ">
        <title>Selection and evaluation of lactic acid bacteria from chicken feces in Thailand as potential probiotics.</title>
        <authorList>
            <person name="Khurajog B."/>
            <person name="Disastra Y."/>
            <person name="Lawwyne L.D."/>
            <person name="Sirichokchatchawan W."/>
            <person name="Niyomtham W."/>
            <person name="Yindee J."/>
            <person name="Hampson D.J."/>
            <person name="Prapasarakul N."/>
        </authorList>
    </citation>
    <scope>NUCLEOTIDE SEQUENCE</scope>
    <source>
        <strain evidence="2">BF14</strain>
    </source>
</reference>
<proteinExistence type="predicted"/>
<evidence type="ECO:0000313" key="3">
    <source>
        <dbReference type="Proteomes" id="UP001280415"/>
    </source>
</evidence>
<name>A0AAW8YT79_PEDAC</name>
<dbReference type="Gene3D" id="2.60.40.3350">
    <property type="match status" value="1"/>
</dbReference>
<gene>
    <name evidence="2" type="ORF">R0H03_10245</name>
</gene>
<dbReference type="Proteomes" id="UP001280415">
    <property type="component" value="Unassembled WGS sequence"/>
</dbReference>
<dbReference type="InterPro" id="IPR018913">
    <property type="entry name" value="BppU_N"/>
</dbReference>
<accession>A0AAW8YT79</accession>
<dbReference type="SUPFAM" id="SSF58100">
    <property type="entry name" value="Bacterial hemolysins"/>
    <property type="match status" value="1"/>
</dbReference>
<protein>
    <submittedName>
        <fullName evidence="2">Phage baseplate upper protein</fullName>
    </submittedName>
</protein>
<dbReference type="AlphaFoldDB" id="A0AAW8YT79"/>
<organism evidence="2 3">
    <name type="scientific">Pediococcus acidilactici</name>
    <dbReference type="NCBI Taxonomy" id="1254"/>
    <lineage>
        <taxon>Bacteria</taxon>
        <taxon>Bacillati</taxon>
        <taxon>Bacillota</taxon>
        <taxon>Bacilli</taxon>
        <taxon>Lactobacillales</taxon>
        <taxon>Lactobacillaceae</taxon>
        <taxon>Pediococcus</taxon>
        <taxon>Pediococcus acidilactici group</taxon>
    </lineage>
</organism>
<evidence type="ECO:0000313" key="2">
    <source>
        <dbReference type="EMBL" id="MDV2912210.1"/>
    </source>
</evidence>
<reference evidence="2" key="2">
    <citation type="submission" date="2023-10" db="EMBL/GenBank/DDBJ databases">
        <authorList>
            <person name="Khurajog B."/>
        </authorList>
    </citation>
    <scope>NUCLEOTIDE SEQUENCE</scope>
    <source>
        <strain evidence="2">BF14</strain>
    </source>
</reference>
<dbReference type="Pfam" id="PF10651">
    <property type="entry name" value="BppU_N"/>
    <property type="match status" value="1"/>
</dbReference>
<dbReference type="RefSeq" id="WP_317052536.1">
    <property type="nucleotide sequence ID" value="NZ_JAWJAX010000019.1"/>
</dbReference>
<evidence type="ECO:0000259" key="1">
    <source>
        <dbReference type="Pfam" id="PF10651"/>
    </source>
</evidence>
<sequence length="326" mass="36618">MEVMTFNIGKDRRNLVDDKQNFNIDFHDSKYNWLEARQYEESMRQVEVHVVHGDGSPVDLTGVNPVFEGWLPEGLYRIIDAKHSVMIDAQNGIFRFDFPAPAFQIAGSYKQAFFRLMKDGKSVTTLEFSLDVLADKVISGLVPSDYITPFEDEYDKLTAIVENADSKFTEQLIEWKSEFNKTVGDLNGDYLSIKSLADALDARLKNLEDKIKADGLLTQADFDAQIKIVNETISNALDQLKKPIPVGNSIIIGGPISSDEKNLLDKLRSTVDTSKFNLIFFNDSHYGMQSDIKNYGPRYGINHLNTALYLDDLVNVIVAGGDNIDG</sequence>
<feature type="non-terminal residue" evidence="2">
    <location>
        <position position="326"/>
    </location>
</feature>
<comment type="caution">
    <text evidence="2">The sequence shown here is derived from an EMBL/GenBank/DDBJ whole genome shotgun (WGS) entry which is preliminary data.</text>
</comment>
<feature type="domain" description="BppU N-terminal" evidence="1">
    <location>
        <begin position="28"/>
        <end position="158"/>
    </location>
</feature>